<feature type="region of interest" description="Disordered" evidence="1">
    <location>
        <begin position="181"/>
        <end position="213"/>
    </location>
</feature>
<protein>
    <submittedName>
        <fullName evidence="2">Uncharacterized protein</fullName>
    </submittedName>
</protein>
<dbReference type="GO" id="GO:0005813">
    <property type="term" value="C:centrosome"/>
    <property type="evidence" value="ECO:0007669"/>
    <property type="project" value="TreeGrafter"/>
</dbReference>
<dbReference type="PANTHER" id="PTHR34439:SF1">
    <property type="entry name" value="CENTROBIN"/>
    <property type="match status" value="1"/>
</dbReference>
<sequence>MAARFQARKKREPSEREMSVSRQEDDDDDDVEPLPPSALHQSSLVMRSWPSSPPAASHEVTAGLYRSLQRSRQREVLGHTAARPLSFMSSPDLRATPPLYFHGLKEAREAGHLEDSSPDVIGSGLREAGSEVELECDGLNHEMDLHLQKSLNGSAQRTSGRRHIEEMENVRTHLQSILRSTSTTPHRHEFGAHVSGHMLDESPDSDCTSHLLR</sequence>
<keyword evidence="3" id="KW-1185">Reference proteome</keyword>
<feature type="region of interest" description="Disordered" evidence="1">
    <location>
        <begin position="1"/>
        <end position="57"/>
    </location>
</feature>
<feature type="compositionally biased region" description="Basic and acidic residues" evidence="1">
    <location>
        <begin position="12"/>
        <end position="23"/>
    </location>
</feature>
<evidence type="ECO:0000313" key="3">
    <source>
        <dbReference type="Proteomes" id="UP000324632"/>
    </source>
</evidence>
<comment type="caution">
    <text evidence="2">The sequence shown here is derived from an EMBL/GenBank/DDBJ whole genome shotgun (WGS) entry which is preliminary data.</text>
</comment>
<dbReference type="InterPro" id="IPR038923">
    <property type="entry name" value="Centrobin"/>
</dbReference>
<dbReference type="PANTHER" id="PTHR34439">
    <property type="entry name" value="CENTROBIN"/>
    <property type="match status" value="1"/>
</dbReference>
<dbReference type="AlphaFoldDB" id="A0A5A9P2R7"/>
<feature type="compositionally biased region" description="Basic residues" evidence="1">
    <location>
        <begin position="1"/>
        <end position="11"/>
    </location>
</feature>
<reference evidence="2 3" key="1">
    <citation type="journal article" date="2019" name="Mol. Ecol. Resour.">
        <title>Chromosome-level genome assembly of Triplophysa tibetana, a fish adapted to the harsh high-altitude environment of the Tibetan Plateau.</title>
        <authorList>
            <person name="Yang X."/>
            <person name="Liu H."/>
            <person name="Ma Z."/>
            <person name="Zou Y."/>
            <person name="Zou M."/>
            <person name="Mao Y."/>
            <person name="Li X."/>
            <person name="Wang H."/>
            <person name="Chen T."/>
            <person name="Wang W."/>
            <person name="Yang R."/>
        </authorList>
    </citation>
    <scope>NUCLEOTIDE SEQUENCE [LARGE SCALE GENOMIC DNA]</scope>
    <source>
        <strain evidence="2">TTIB1903HZAU</strain>
        <tissue evidence="2">Muscle</tissue>
    </source>
</reference>
<dbReference type="GO" id="GO:0007099">
    <property type="term" value="P:centriole replication"/>
    <property type="evidence" value="ECO:0007669"/>
    <property type="project" value="InterPro"/>
</dbReference>
<dbReference type="GO" id="GO:0051299">
    <property type="term" value="P:centrosome separation"/>
    <property type="evidence" value="ECO:0007669"/>
    <property type="project" value="TreeGrafter"/>
</dbReference>
<accession>A0A5A9P2R7</accession>
<dbReference type="GO" id="GO:0005814">
    <property type="term" value="C:centriole"/>
    <property type="evidence" value="ECO:0007669"/>
    <property type="project" value="TreeGrafter"/>
</dbReference>
<organism evidence="2 3">
    <name type="scientific">Triplophysa tibetana</name>
    <dbReference type="NCBI Taxonomy" id="1572043"/>
    <lineage>
        <taxon>Eukaryota</taxon>
        <taxon>Metazoa</taxon>
        <taxon>Chordata</taxon>
        <taxon>Craniata</taxon>
        <taxon>Vertebrata</taxon>
        <taxon>Euteleostomi</taxon>
        <taxon>Actinopterygii</taxon>
        <taxon>Neopterygii</taxon>
        <taxon>Teleostei</taxon>
        <taxon>Ostariophysi</taxon>
        <taxon>Cypriniformes</taxon>
        <taxon>Nemacheilidae</taxon>
        <taxon>Triplophysa</taxon>
    </lineage>
</organism>
<dbReference type="GO" id="GO:1902410">
    <property type="term" value="P:mitotic cytokinetic process"/>
    <property type="evidence" value="ECO:0007669"/>
    <property type="project" value="TreeGrafter"/>
</dbReference>
<dbReference type="GO" id="GO:1902017">
    <property type="term" value="P:regulation of cilium assembly"/>
    <property type="evidence" value="ECO:0007669"/>
    <property type="project" value="InterPro"/>
</dbReference>
<name>A0A5A9P2R7_9TELE</name>
<evidence type="ECO:0000313" key="2">
    <source>
        <dbReference type="EMBL" id="KAA0716173.1"/>
    </source>
</evidence>
<gene>
    <name evidence="2" type="ORF">E1301_Tti022922</name>
</gene>
<proteinExistence type="predicted"/>
<dbReference type="Proteomes" id="UP000324632">
    <property type="component" value="Chromosome 10"/>
</dbReference>
<dbReference type="EMBL" id="SOYY01000010">
    <property type="protein sequence ID" value="KAA0716173.1"/>
    <property type="molecule type" value="Genomic_DNA"/>
</dbReference>
<evidence type="ECO:0000256" key="1">
    <source>
        <dbReference type="SAM" id="MobiDB-lite"/>
    </source>
</evidence>